<keyword evidence="2" id="KW-1185">Reference proteome</keyword>
<accession>A0A1Y5T051</accession>
<evidence type="ECO:0000313" key="2">
    <source>
        <dbReference type="Proteomes" id="UP000193827"/>
    </source>
</evidence>
<name>A0A1Y5T051_9RHOB</name>
<proteinExistence type="predicted"/>
<dbReference type="EMBL" id="FWFL01000007">
    <property type="protein sequence ID" value="SLN52806.1"/>
    <property type="molecule type" value="Genomic_DNA"/>
</dbReference>
<evidence type="ECO:0000313" key="1">
    <source>
        <dbReference type="EMBL" id="SLN52806.1"/>
    </source>
</evidence>
<organism evidence="1 2">
    <name type="scientific">Roseovarius litorisediminis</name>
    <dbReference type="NCBI Taxonomy" id="1312363"/>
    <lineage>
        <taxon>Bacteria</taxon>
        <taxon>Pseudomonadati</taxon>
        <taxon>Pseudomonadota</taxon>
        <taxon>Alphaproteobacteria</taxon>
        <taxon>Rhodobacterales</taxon>
        <taxon>Roseobacteraceae</taxon>
        <taxon>Roseovarius</taxon>
    </lineage>
</organism>
<protein>
    <submittedName>
        <fullName evidence="1">Uncharacterized protein</fullName>
    </submittedName>
</protein>
<dbReference type="Proteomes" id="UP000193827">
    <property type="component" value="Unassembled WGS sequence"/>
</dbReference>
<dbReference type="AlphaFoldDB" id="A0A1Y5T051"/>
<reference evidence="1 2" key="1">
    <citation type="submission" date="2017-03" db="EMBL/GenBank/DDBJ databases">
        <authorList>
            <person name="Afonso C.L."/>
            <person name="Miller P.J."/>
            <person name="Scott M.A."/>
            <person name="Spackman E."/>
            <person name="Goraichik I."/>
            <person name="Dimitrov K.M."/>
            <person name="Suarez D.L."/>
            <person name="Swayne D.E."/>
        </authorList>
    </citation>
    <scope>NUCLEOTIDE SEQUENCE [LARGE SCALE GENOMIC DNA]</scope>
    <source>
        <strain evidence="1 2">CECT 8287</strain>
    </source>
</reference>
<sequence length="103" mass="11881">MGPILTLILYETATGRWTRECRMTTYNSNFELTMEDVELIENALRQSKRELSAQTLDSCAQPDKVSDRMDDAEDTLRQIHDLLGRLHNQKIFFRPRSGSYIGG</sequence>
<gene>
    <name evidence="1" type="ORF">PEL8287_02801</name>
</gene>